<feature type="region of interest" description="Disordered" evidence="1">
    <location>
        <begin position="1"/>
        <end position="31"/>
    </location>
</feature>
<evidence type="ECO:0000256" key="1">
    <source>
        <dbReference type="SAM" id="MobiDB-lite"/>
    </source>
</evidence>
<feature type="compositionally biased region" description="Pro residues" evidence="1">
    <location>
        <begin position="16"/>
        <end position="31"/>
    </location>
</feature>
<name>A0ABN1UQI1_9ACTN</name>
<feature type="compositionally biased region" description="Basic and acidic residues" evidence="1">
    <location>
        <begin position="1"/>
        <end position="10"/>
    </location>
</feature>
<proteinExistence type="predicted"/>
<dbReference type="RefSeq" id="WP_343910673.1">
    <property type="nucleotide sequence ID" value="NZ_BAAAJE010000030.1"/>
</dbReference>
<dbReference type="EMBL" id="BAAAJE010000030">
    <property type="protein sequence ID" value="GAA1163104.1"/>
    <property type="molecule type" value="Genomic_DNA"/>
</dbReference>
<reference evidence="2 3" key="1">
    <citation type="journal article" date="2019" name="Int. J. Syst. Evol. Microbiol.">
        <title>The Global Catalogue of Microorganisms (GCM) 10K type strain sequencing project: providing services to taxonomists for standard genome sequencing and annotation.</title>
        <authorList>
            <consortium name="The Broad Institute Genomics Platform"/>
            <consortium name="The Broad Institute Genome Sequencing Center for Infectious Disease"/>
            <person name="Wu L."/>
            <person name="Ma J."/>
        </authorList>
    </citation>
    <scope>NUCLEOTIDE SEQUENCE [LARGE SCALE GENOMIC DNA]</scope>
    <source>
        <strain evidence="2 3">JCM 11813</strain>
    </source>
</reference>
<keyword evidence="3" id="KW-1185">Reference proteome</keyword>
<sequence>MRDIHEEARRAAHHGPMPPLPPDPHRLPPPGDWFASDAAHHLLDRPKFCPQCAGSLDRGLISEWWSGDDRIFLTWCAECRWTGNIVLFSRATIEEPEH</sequence>
<evidence type="ECO:0000313" key="3">
    <source>
        <dbReference type="Proteomes" id="UP001499979"/>
    </source>
</evidence>
<gene>
    <name evidence="2" type="ORF">GCM10009606_46170</name>
</gene>
<accession>A0ABN1UQI1</accession>
<evidence type="ECO:0000313" key="2">
    <source>
        <dbReference type="EMBL" id="GAA1163104.1"/>
    </source>
</evidence>
<dbReference type="Proteomes" id="UP001499979">
    <property type="component" value="Unassembled WGS sequence"/>
</dbReference>
<comment type="caution">
    <text evidence="2">The sequence shown here is derived from an EMBL/GenBank/DDBJ whole genome shotgun (WGS) entry which is preliminary data.</text>
</comment>
<protein>
    <submittedName>
        <fullName evidence="2">Uncharacterized protein</fullName>
    </submittedName>
</protein>
<organism evidence="2 3">
    <name type="scientific">Nocardioides aquiterrae</name>
    <dbReference type="NCBI Taxonomy" id="203799"/>
    <lineage>
        <taxon>Bacteria</taxon>
        <taxon>Bacillati</taxon>
        <taxon>Actinomycetota</taxon>
        <taxon>Actinomycetes</taxon>
        <taxon>Propionibacteriales</taxon>
        <taxon>Nocardioidaceae</taxon>
        <taxon>Nocardioides</taxon>
    </lineage>
</organism>